<keyword evidence="2" id="KW-1185">Reference proteome</keyword>
<dbReference type="AlphaFoldDB" id="A0A154WFS2"/>
<name>A0A154WFS2_9PROT</name>
<dbReference type="Pfam" id="PF06996">
    <property type="entry name" value="T6SS_TssG"/>
    <property type="match status" value="1"/>
</dbReference>
<dbReference type="PANTHER" id="PTHR35564:SF4">
    <property type="entry name" value="CYTOPLASMIC PROTEIN"/>
    <property type="match status" value="1"/>
</dbReference>
<dbReference type="NCBIfam" id="TIGR03347">
    <property type="entry name" value="VI_chp_1"/>
    <property type="match status" value="1"/>
</dbReference>
<dbReference type="OrthoDB" id="1523296at2"/>
<dbReference type="PANTHER" id="PTHR35564">
    <property type="match status" value="1"/>
</dbReference>
<organism evidence="1 2">
    <name type="scientific">Oceanibaculum pacificum</name>
    <dbReference type="NCBI Taxonomy" id="580166"/>
    <lineage>
        <taxon>Bacteria</taxon>
        <taxon>Pseudomonadati</taxon>
        <taxon>Pseudomonadota</taxon>
        <taxon>Alphaproteobacteria</taxon>
        <taxon>Rhodospirillales</taxon>
        <taxon>Oceanibaculaceae</taxon>
        <taxon>Oceanibaculum</taxon>
    </lineage>
</organism>
<dbReference type="InterPro" id="IPR010732">
    <property type="entry name" value="T6SS_TssG-like"/>
</dbReference>
<evidence type="ECO:0000313" key="1">
    <source>
        <dbReference type="EMBL" id="KZD12370.1"/>
    </source>
</evidence>
<dbReference type="STRING" id="580166.AUP43_16660"/>
<evidence type="ECO:0000313" key="2">
    <source>
        <dbReference type="Proteomes" id="UP000076400"/>
    </source>
</evidence>
<dbReference type="Proteomes" id="UP000076400">
    <property type="component" value="Unassembled WGS sequence"/>
</dbReference>
<dbReference type="EMBL" id="LPXN01000031">
    <property type="protein sequence ID" value="KZD12370.1"/>
    <property type="molecule type" value="Genomic_DNA"/>
</dbReference>
<proteinExistence type="predicted"/>
<evidence type="ECO:0008006" key="3">
    <source>
        <dbReference type="Google" id="ProtNLM"/>
    </source>
</evidence>
<sequence length="357" mass="38675">MASAPRRPPDTVIETLFAEPWRFEFCQAVRLLEQMVSAPSPLGESANPRREAVRFRAAIEFGFQGAAIRSVEPPMMPLTSSRLESYLRRDRSIVSQAAMTVSFIGLAGTVGALPMVDTERVLRGLQRRDAALADFLALFENRLIAVYYRARKSNRIGFEPVLPERSPVAGYLESLMGLGLPGLADNFLDPVRRRLLPFAGLLAGARRPLEGARKLLAAMLDAPVALEGPIRRMAPVAPDQRTALGVRFQALGQTSVLGGRMQEDGQGLRLWVGPMGRPAYDALLPDGAGHRTLCRLVRLYFGAGVGVELRPVLHATGVSAATLSARQGARLGWTSWLCARPAGQDACEARIAIEAAA</sequence>
<comment type="caution">
    <text evidence="1">The sequence shown here is derived from an EMBL/GenBank/DDBJ whole genome shotgun (WGS) entry which is preliminary data.</text>
</comment>
<accession>A0A154WFS2</accession>
<dbReference type="RefSeq" id="WP_067552503.1">
    <property type="nucleotide sequence ID" value="NZ_LPXN01000031.1"/>
</dbReference>
<protein>
    <recommendedName>
        <fullName evidence="3">Type VI secretion protein</fullName>
    </recommendedName>
</protein>
<gene>
    <name evidence="1" type="ORF">AUP43_16660</name>
</gene>
<reference evidence="1 2" key="1">
    <citation type="submission" date="2015-12" db="EMBL/GenBank/DDBJ databases">
        <title>Genome sequence of Oceanibaculum pacificum MCCC 1A02656.</title>
        <authorList>
            <person name="Lu L."/>
            <person name="Lai Q."/>
            <person name="Shao Z."/>
            <person name="Qian P."/>
        </authorList>
    </citation>
    <scope>NUCLEOTIDE SEQUENCE [LARGE SCALE GENOMIC DNA]</scope>
    <source>
        <strain evidence="1 2">MCCC 1A02656</strain>
    </source>
</reference>